<dbReference type="Gene3D" id="1.10.287.130">
    <property type="match status" value="1"/>
</dbReference>
<comment type="caution">
    <text evidence="3">The sequence shown here is derived from an EMBL/GenBank/DDBJ whole genome shotgun (WGS) entry which is preliminary data.</text>
</comment>
<dbReference type="InterPro" id="IPR052023">
    <property type="entry name" value="Histidine_kinase_KdpD"/>
</dbReference>
<accession>X1P1J0</accession>
<organism evidence="3">
    <name type="scientific">marine sediment metagenome</name>
    <dbReference type="NCBI Taxonomy" id="412755"/>
    <lineage>
        <taxon>unclassified sequences</taxon>
        <taxon>metagenomes</taxon>
        <taxon>ecological metagenomes</taxon>
    </lineage>
</organism>
<dbReference type="InterPro" id="IPR036097">
    <property type="entry name" value="HisK_dim/P_sf"/>
</dbReference>
<dbReference type="PANTHER" id="PTHR45569:SF1">
    <property type="entry name" value="SENSOR PROTEIN KDPD"/>
    <property type="match status" value="1"/>
</dbReference>
<dbReference type="Gene3D" id="3.30.450.40">
    <property type="match status" value="1"/>
</dbReference>
<feature type="domain" description="GAF" evidence="2">
    <location>
        <begin position="1"/>
        <end position="189"/>
    </location>
</feature>
<evidence type="ECO:0000313" key="3">
    <source>
        <dbReference type="EMBL" id="GAI32890.1"/>
    </source>
</evidence>
<sequence length="254" mass="28595">ETEEIFKIILIAVTAREGLGFNRAFILLLNEEQTELVGNHAIGPVDAEEAGKIWQSIPDEGKDLRTIIRSYRGSIDLDDMQLDRAARNLRYPMFGKGGALVDSITNRQSQKITSKHELSTLAEQTDRLFGESELAVAPLFSRNMVLGIIVVDNKITNQKIADSDLEQLQMFASQAAIAFERARLYENLQSNIEKLENTNRQLERTQQEVIKMEKLSLMGEMTYRVAHELRNPLTIIGGFASLLLKSEGMSDTPR</sequence>
<dbReference type="InterPro" id="IPR003661">
    <property type="entry name" value="HisK_dim/P_dom"/>
</dbReference>
<evidence type="ECO:0000259" key="2">
    <source>
        <dbReference type="SMART" id="SM00065"/>
    </source>
</evidence>
<protein>
    <recommendedName>
        <fullName evidence="2">GAF domain-containing protein</fullName>
    </recommendedName>
</protein>
<proteinExistence type="predicted"/>
<dbReference type="SUPFAM" id="SSF47384">
    <property type="entry name" value="Homodimeric domain of signal transducing histidine kinase"/>
    <property type="match status" value="1"/>
</dbReference>
<gene>
    <name evidence="3" type="ORF">S06H3_48992</name>
</gene>
<dbReference type="EMBL" id="BARV01030897">
    <property type="protein sequence ID" value="GAI32890.1"/>
    <property type="molecule type" value="Genomic_DNA"/>
</dbReference>
<feature type="coiled-coil region" evidence="1">
    <location>
        <begin position="181"/>
        <end position="215"/>
    </location>
</feature>
<dbReference type="SMART" id="SM00065">
    <property type="entry name" value="GAF"/>
    <property type="match status" value="1"/>
</dbReference>
<evidence type="ECO:0000256" key="1">
    <source>
        <dbReference type="SAM" id="Coils"/>
    </source>
</evidence>
<dbReference type="Pfam" id="PF01590">
    <property type="entry name" value="GAF"/>
    <property type="match status" value="1"/>
</dbReference>
<dbReference type="CDD" id="cd00082">
    <property type="entry name" value="HisKA"/>
    <property type="match status" value="1"/>
</dbReference>
<name>X1P1J0_9ZZZZ</name>
<dbReference type="InterPro" id="IPR029016">
    <property type="entry name" value="GAF-like_dom_sf"/>
</dbReference>
<dbReference type="GO" id="GO:0005886">
    <property type="term" value="C:plasma membrane"/>
    <property type="evidence" value="ECO:0007669"/>
    <property type="project" value="TreeGrafter"/>
</dbReference>
<reference evidence="3" key="1">
    <citation type="journal article" date="2014" name="Front. Microbiol.">
        <title>High frequency of phylogenetically diverse reductive dehalogenase-homologous genes in deep subseafloor sedimentary metagenomes.</title>
        <authorList>
            <person name="Kawai M."/>
            <person name="Futagami T."/>
            <person name="Toyoda A."/>
            <person name="Takaki Y."/>
            <person name="Nishi S."/>
            <person name="Hori S."/>
            <person name="Arai W."/>
            <person name="Tsubouchi T."/>
            <person name="Morono Y."/>
            <person name="Uchiyama I."/>
            <person name="Ito T."/>
            <person name="Fujiyama A."/>
            <person name="Inagaki F."/>
            <person name="Takami H."/>
        </authorList>
    </citation>
    <scope>NUCLEOTIDE SEQUENCE</scope>
    <source>
        <strain evidence="3">Expedition CK06-06</strain>
    </source>
</reference>
<dbReference type="SUPFAM" id="SSF55781">
    <property type="entry name" value="GAF domain-like"/>
    <property type="match status" value="1"/>
</dbReference>
<dbReference type="InterPro" id="IPR003018">
    <property type="entry name" value="GAF"/>
</dbReference>
<dbReference type="Pfam" id="PF00512">
    <property type="entry name" value="HisKA"/>
    <property type="match status" value="1"/>
</dbReference>
<keyword evidence="1" id="KW-0175">Coiled coil</keyword>
<dbReference type="GO" id="GO:0000155">
    <property type="term" value="F:phosphorelay sensor kinase activity"/>
    <property type="evidence" value="ECO:0007669"/>
    <property type="project" value="InterPro"/>
</dbReference>
<feature type="non-terminal residue" evidence="3">
    <location>
        <position position="254"/>
    </location>
</feature>
<feature type="non-terminal residue" evidence="3">
    <location>
        <position position="1"/>
    </location>
</feature>
<dbReference type="AlphaFoldDB" id="X1P1J0"/>
<dbReference type="PANTHER" id="PTHR45569">
    <property type="entry name" value="SENSOR PROTEIN KDPD"/>
    <property type="match status" value="1"/>
</dbReference>